<accession>A0A1U8KH91</accession>
<keyword evidence="1" id="KW-1185">Reference proteome</keyword>
<name>A0A1U8KH91_GOSHI</name>
<evidence type="ECO:0000313" key="2">
    <source>
        <dbReference type="RefSeq" id="XP_016700079.1"/>
    </source>
</evidence>
<proteinExistence type="predicted"/>
<dbReference type="OrthoDB" id="1749844at2759"/>
<dbReference type="AlphaFoldDB" id="A0A1U8KH91"/>
<reference evidence="2" key="2">
    <citation type="submission" date="2025-08" db="UniProtKB">
        <authorList>
            <consortium name="RefSeq"/>
        </authorList>
    </citation>
    <scope>IDENTIFICATION</scope>
</reference>
<reference evidence="1" key="1">
    <citation type="journal article" date="2020" name="Nat. Genet.">
        <title>Genomic diversifications of five Gossypium allopolyploid species and their impact on cotton improvement.</title>
        <authorList>
            <person name="Chen Z.J."/>
            <person name="Sreedasyam A."/>
            <person name="Ando A."/>
            <person name="Song Q."/>
            <person name="De Santiago L.M."/>
            <person name="Hulse-Kemp A.M."/>
            <person name="Ding M."/>
            <person name="Ye W."/>
            <person name="Kirkbride R.C."/>
            <person name="Jenkins J."/>
            <person name="Plott C."/>
            <person name="Lovell J."/>
            <person name="Lin Y.M."/>
            <person name="Vaughn R."/>
            <person name="Liu B."/>
            <person name="Simpson S."/>
            <person name="Scheffler B.E."/>
            <person name="Wen L."/>
            <person name="Saski C.A."/>
            <person name="Grover C.E."/>
            <person name="Hu G."/>
            <person name="Conover J.L."/>
            <person name="Carlson J.W."/>
            <person name="Shu S."/>
            <person name="Boston L.B."/>
            <person name="Williams M."/>
            <person name="Peterson D.G."/>
            <person name="McGee K."/>
            <person name="Jones D.C."/>
            <person name="Wendel J.F."/>
            <person name="Stelly D.M."/>
            <person name="Grimwood J."/>
            <person name="Schmutz J."/>
        </authorList>
    </citation>
    <scope>NUCLEOTIDE SEQUENCE [LARGE SCALE GENOMIC DNA]</scope>
    <source>
        <strain evidence="1">cv. TM-1</strain>
    </source>
</reference>
<evidence type="ECO:0008006" key="3">
    <source>
        <dbReference type="Google" id="ProtNLM"/>
    </source>
</evidence>
<dbReference type="PANTHER" id="PTHR15503">
    <property type="entry name" value="LDOC1 RELATED"/>
    <property type="match status" value="1"/>
</dbReference>
<dbReference type="KEGG" id="ghi:107915430"/>
<dbReference type="RefSeq" id="XP_016700079.1">
    <property type="nucleotide sequence ID" value="XM_016844590.1"/>
</dbReference>
<dbReference type="InterPro" id="IPR032567">
    <property type="entry name" value="RTL1-rel"/>
</dbReference>
<dbReference type="Proteomes" id="UP000818029">
    <property type="component" value="Chromosome D10"/>
</dbReference>
<evidence type="ECO:0000313" key="1">
    <source>
        <dbReference type="Proteomes" id="UP000818029"/>
    </source>
</evidence>
<gene>
    <name evidence="2" type="primary">LOC107915430</name>
</gene>
<dbReference type="PANTHER" id="PTHR15503:SF45">
    <property type="entry name" value="RNA-DIRECTED DNA POLYMERASE HOMOLOG"/>
    <property type="match status" value="1"/>
</dbReference>
<dbReference type="PaxDb" id="3635-A0A1U8KH91"/>
<organism evidence="1 2">
    <name type="scientific">Gossypium hirsutum</name>
    <name type="common">Upland cotton</name>
    <name type="synonym">Gossypium mexicanum</name>
    <dbReference type="NCBI Taxonomy" id="3635"/>
    <lineage>
        <taxon>Eukaryota</taxon>
        <taxon>Viridiplantae</taxon>
        <taxon>Streptophyta</taxon>
        <taxon>Embryophyta</taxon>
        <taxon>Tracheophyta</taxon>
        <taxon>Spermatophyta</taxon>
        <taxon>Magnoliopsida</taxon>
        <taxon>eudicotyledons</taxon>
        <taxon>Gunneridae</taxon>
        <taxon>Pentapetalae</taxon>
        <taxon>rosids</taxon>
        <taxon>malvids</taxon>
        <taxon>Malvales</taxon>
        <taxon>Malvaceae</taxon>
        <taxon>Malvoideae</taxon>
        <taxon>Gossypium</taxon>
    </lineage>
</organism>
<protein>
    <recommendedName>
        <fullName evidence="3">Retrotransposon gag domain-containing protein</fullName>
    </recommendedName>
</protein>
<sequence>MVQCPCFMMKPNKYVAASYVEARRREFVRLTQEDRTIAEYEAEFFRLSRFARGLVVIDYDKNIGSTHSYMASYISINLGIPVESTSGELVEHQASLDCTTKRVTLRSKDDMKIIRIEECQDYLSNVIFNLVAEKEVEFGIESFVVDILTIREFSNAFPEKLLGMPSDREVEFGIEILSGTTQMSIAPYHMASKEIIEFKAQLKELLD</sequence>
<dbReference type="GeneID" id="107915430"/>